<dbReference type="EMBL" id="CP007243">
    <property type="protein sequence ID" value="AIA31176.1"/>
    <property type="molecule type" value="Genomic_DNA"/>
</dbReference>
<dbReference type="FunFam" id="3.40.50.300:FF:000032">
    <property type="entry name" value="Export ABC transporter ATP-binding protein"/>
    <property type="match status" value="1"/>
</dbReference>
<dbReference type="InterPro" id="IPR003439">
    <property type="entry name" value="ABC_transporter-like_ATP-bd"/>
</dbReference>
<dbReference type="InterPro" id="IPR017871">
    <property type="entry name" value="ABC_transporter-like_CS"/>
</dbReference>
<dbReference type="SMART" id="SM00382">
    <property type="entry name" value="AAA"/>
    <property type="match status" value="1"/>
</dbReference>
<evidence type="ECO:0000313" key="6">
    <source>
        <dbReference type="EMBL" id="AIA31176.1"/>
    </source>
</evidence>
<dbReference type="OrthoDB" id="9802264at2"/>
<dbReference type="Pfam" id="PF00005">
    <property type="entry name" value="ABC_tran"/>
    <property type="match status" value="1"/>
</dbReference>
<reference evidence="6 7" key="2">
    <citation type="journal article" date="2015" name="Biomed. Res. Int.">
        <title>Effects of Arsenite Resistance on the Growth and Functional Gene Expression of Leptospirillum ferriphilum and Acidithiobacillus thiooxidans in Pure Culture and Coculture.</title>
        <authorList>
            <person name="Jiang H."/>
            <person name="Liang Y."/>
            <person name="Yin H."/>
            <person name="Xiao Y."/>
            <person name="Guo X."/>
            <person name="Xu Y."/>
            <person name="Hu Q."/>
            <person name="Liu H."/>
            <person name="Liu X."/>
        </authorList>
    </citation>
    <scope>NUCLEOTIDE SEQUENCE [LARGE SCALE GENOMIC DNA]</scope>
    <source>
        <strain evidence="6 7">YSK</strain>
    </source>
</reference>
<evidence type="ECO:0000259" key="5">
    <source>
        <dbReference type="PROSITE" id="PS50893"/>
    </source>
</evidence>
<dbReference type="InterPro" id="IPR015854">
    <property type="entry name" value="ABC_transpr_LolD-like"/>
</dbReference>
<protein>
    <submittedName>
        <fullName evidence="6">Macrolide ABC transporter ATP-binding protein</fullName>
    </submittedName>
</protein>
<dbReference type="Gene3D" id="3.40.50.300">
    <property type="entry name" value="P-loop containing nucleotide triphosphate hydrolases"/>
    <property type="match status" value="1"/>
</dbReference>
<evidence type="ECO:0000313" key="7">
    <source>
        <dbReference type="Proteomes" id="UP000027059"/>
    </source>
</evidence>
<keyword evidence="3 6" id="KW-0067">ATP-binding</keyword>
<dbReference type="GO" id="GO:0022857">
    <property type="term" value="F:transmembrane transporter activity"/>
    <property type="evidence" value="ECO:0007669"/>
    <property type="project" value="TreeGrafter"/>
</dbReference>
<dbReference type="GO" id="GO:0016887">
    <property type="term" value="F:ATP hydrolysis activity"/>
    <property type="evidence" value="ECO:0007669"/>
    <property type="project" value="InterPro"/>
</dbReference>
<dbReference type="GO" id="GO:0005524">
    <property type="term" value="F:ATP binding"/>
    <property type="evidence" value="ECO:0007669"/>
    <property type="project" value="UniProtKB-KW"/>
</dbReference>
<evidence type="ECO:0000256" key="3">
    <source>
        <dbReference type="ARBA" id="ARBA00022840"/>
    </source>
</evidence>
<evidence type="ECO:0000256" key="2">
    <source>
        <dbReference type="ARBA" id="ARBA00022741"/>
    </source>
</evidence>
<organism evidence="6 7">
    <name type="scientific">Leptospirillum ferriphilum YSK</name>
    <dbReference type="NCBI Taxonomy" id="1441628"/>
    <lineage>
        <taxon>Bacteria</taxon>
        <taxon>Pseudomonadati</taxon>
        <taxon>Nitrospirota</taxon>
        <taxon>Nitrospiria</taxon>
        <taxon>Nitrospirales</taxon>
        <taxon>Nitrospiraceae</taxon>
        <taxon>Leptospirillum</taxon>
    </lineage>
</organism>
<evidence type="ECO:0000256" key="1">
    <source>
        <dbReference type="ARBA" id="ARBA00022448"/>
    </source>
</evidence>
<sequence>MADLRGKGVDVHLKNVSRLFQVGGETFQALSNVTIFVPSGVHWSLVGASGSGKSTLLYMMGLLERPSTGEVWIDGQRTDTLKTGERALIRNRRIGFIFQNFQLIPRTTALENVEMPLLYQKVPARERKERAKALLAQVGLSERENHFPSQLSGGQQQRVAIARALVTSPGLVLADEPTGNLDTASSKDILELLEHLRALHHFTLVLVTHDPLVASRAEHQIRLSDGRIVGGETG</sequence>
<dbReference type="HOGENOM" id="CLU_000604_1_22_0"/>
<proteinExistence type="inferred from homology"/>
<feature type="domain" description="ABC transporter" evidence="5">
    <location>
        <begin position="11"/>
        <end position="234"/>
    </location>
</feature>
<keyword evidence="1" id="KW-0813">Transport</keyword>
<dbReference type="KEGG" id="lfp:Y981_11855"/>
<dbReference type="PANTHER" id="PTHR24220">
    <property type="entry name" value="IMPORT ATP-BINDING PROTEIN"/>
    <property type="match status" value="1"/>
</dbReference>
<dbReference type="InterPro" id="IPR017911">
    <property type="entry name" value="MacB-like_ATP-bd"/>
</dbReference>
<name>A0A059Y0W2_9BACT</name>
<gene>
    <name evidence="6" type="ORF">Y981_11855</name>
</gene>
<dbReference type="CDD" id="cd03255">
    <property type="entry name" value="ABC_MJ0796_LolCDE_FtsE"/>
    <property type="match status" value="1"/>
</dbReference>
<dbReference type="GO" id="GO:0005886">
    <property type="term" value="C:plasma membrane"/>
    <property type="evidence" value="ECO:0007669"/>
    <property type="project" value="TreeGrafter"/>
</dbReference>
<dbReference type="Proteomes" id="UP000027059">
    <property type="component" value="Chromosome"/>
</dbReference>
<dbReference type="PANTHER" id="PTHR24220:SF86">
    <property type="entry name" value="ABC TRANSPORTER ABCH.1"/>
    <property type="match status" value="1"/>
</dbReference>
<accession>A0A059Y0W2</accession>
<dbReference type="InterPro" id="IPR003593">
    <property type="entry name" value="AAA+_ATPase"/>
</dbReference>
<dbReference type="PROSITE" id="PS50893">
    <property type="entry name" value="ABC_TRANSPORTER_2"/>
    <property type="match status" value="1"/>
</dbReference>
<dbReference type="RefSeq" id="WP_014961976.1">
    <property type="nucleotide sequence ID" value="NZ_CP007243.1"/>
</dbReference>
<dbReference type="PROSITE" id="PS00211">
    <property type="entry name" value="ABC_TRANSPORTER_1"/>
    <property type="match status" value="1"/>
</dbReference>
<dbReference type="AlphaFoldDB" id="A0A059Y0W2"/>
<comment type="similarity">
    <text evidence="4">Belongs to the ABC transporter superfamily. Macrolide exporter (TC 3.A.1.122) family.</text>
</comment>
<keyword evidence="2" id="KW-0547">Nucleotide-binding</keyword>
<dbReference type="SUPFAM" id="SSF52540">
    <property type="entry name" value="P-loop containing nucleoside triphosphate hydrolases"/>
    <property type="match status" value="1"/>
</dbReference>
<keyword evidence="7" id="KW-1185">Reference proteome</keyword>
<reference evidence="7" key="1">
    <citation type="submission" date="2014-02" db="EMBL/GenBank/DDBJ databases">
        <title>Complete genome sequence and comparative genomic analysis of the nitrogen-fixing bacterium Leptospirillum ferriphilum YSK.</title>
        <authorList>
            <person name="Guo X."/>
            <person name="Yin H."/>
            <person name="Liang Y."/>
            <person name="Hu Q."/>
            <person name="Ma L."/>
            <person name="Xiao Y."/>
            <person name="Zhang X."/>
            <person name="Qiu G."/>
            <person name="Liu X."/>
        </authorList>
    </citation>
    <scope>NUCLEOTIDE SEQUENCE [LARGE SCALE GENOMIC DNA]</scope>
    <source>
        <strain evidence="7">YSK</strain>
    </source>
</reference>
<dbReference type="GO" id="GO:0098796">
    <property type="term" value="C:membrane protein complex"/>
    <property type="evidence" value="ECO:0007669"/>
    <property type="project" value="UniProtKB-ARBA"/>
</dbReference>
<evidence type="ECO:0000256" key="4">
    <source>
        <dbReference type="ARBA" id="ARBA00038388"/>
    </source>
</evidence>
<dbReference type="InterPro" id="IPR027417">
    <property type="entry name" value="P-loop_NTPase"/>
</dbReference>